<gene>
    <name evidence="1" type="ORF">LOY88_003609</name>
</gene>
<proteinExistence type="predicted"/>
<comment type="caution">
    <text evidence="1">The sequence shown here is derived from an EMBL/GenBank/DDBJ whole genome shotgun (WGS) entry which is preliminary data.</text>
</comment>
<evidence type="ECO:0000313" key="1">
    <source>
        <dbReference type="EMBL" id="KAI2386413.1"/>
    </source>
</evidence>
<reference evidence="1" key="1">
    <citation type="journal article" date="2022" name="bioRxiv">
        <title>Population genetic analysis of Ophidiomyces ophidiicola, the causative agent of snake fungal disease, indicates recent introductions to the USA.</title>
        <authorList>
            <person name="Ladner J.T."/>
            <person name="Palmer J.M."/>
            <person name="Ettinger C.L."/>
            <person name="Stajich J.E."/>
            <person name="Farrell T.M."/>
            <person name="Glorioso B.M."/>
            <person name="Lawson B."/>
            <person name="Price S.J."/>
            <person name="Stengle A.G."/>
            <person name="Grear D.A."/>
            <person name="Lorch J.M."/>
        </authorList>
    </citation>
    <scope>NUCLEOTIDE SEQUENCE</scope>
    <source>
        <strain evidence="1">NWHC 24266-5</strain>
    </source>
</reference>
<accession>A0ACB8UW10</accession>
<protein>
    <submittedName>
        <fullName evidence="1">Uncharacterized protein</fullName>
    </submittedName>
</protein>
<name>A0ACB8UW10_9EURO</name>
<dbReference type="EMBL" id="JALBCA010000048">
    <property type="protein sequence ID" value="KAI2386413.1"/>
    <property type="molecule type" value="Genomic_DNA"/>
</dbReference>
<sequence>MFVDETCKAGTKRQNHPSYIDFYEGVITGNGSIIVTAVNITQADLRPVAGPKNGWFVDALVYELDIESNKVLFRWSAIEHLQRIPFKLSKNPLAGAGRSERDPWNFFHINSVIRYGDSYLVSWRYGCSVLLVSKNGEVIWNLNGINGGDFKLGRDANFCYQYGLRLSDQTKDKITISFHNNDNAEFTTRLKITTGMILDLDLQNKTAVLKRRVWNNADPVKTQDLGMIEEYNENGALVMKVRYGYDKVESTYCVHRVPWIGTPKTKPSVKACRTVPSGELTVYVSWNGATGVESWMVYEKPTEGPSKMSKIEPRNGFETAIRGVKDAGNTVVVGAVGGPNNGVESNPVAVIDCS</sequence>
<organism evidence="1">
    <name type="scientific">Ophidiomyces ophidiicola</name>
    <dbReference type="NCBI Taxonomy" id="1387563"/>
    <lineage>
        <taxon>Eukaryota</taxon>
        <taxon>Fungi</taxon>
        <taxon>Dikarya</taxon>
        <taxon>Ascomycota</taxon>
        <taxon>Pezizomycotina</taxon>
        <taxon>Eurotiomycetes</taxon>
        <taxon>Eurotiomycetidae</taxon>
        <taxon>Onygenales</taxon>
        <taxon>Onygenaceae</taxon>
        <taxon>Ophidiomyces</taxon>
    </lineage>
</organism>